<name>W5Y9E0_9CORY</name>
<keyword evidence="1" id="KW-0472">Membrane</keyword>
<accession>W5Y9E0</accession>
<feature type="transmembrane region" description="Helical" evidence="1">
    <location>
        <begin position="21"/>
        <end position="40"/>
    </location>
</feature>
<reference evidence="2 3" key="1">
    <citation type="submission" date="2013-02" db="EMBL/GenBank/DDBJ databases">
        <title>The complete genome sequence of Corynebacterium vitaeruminis DSM 20294.</title>
        <authorList>
            <person name="Ruckert C."/>
            <person name="Albersmeier A."/>
            <person name="Kalinowski J."/>
        </authorList>
    </citation>
    <scope>NUCLEOTIDE SEQUENCE [LARGE SCALE GENOMIC DNA]</scope>
    <source>
        <strain evidence="3">ATCC 10234</strain>
    </source>
</reference>
<sequence length="77" mass="8438">MTMQQRPNNPIAQRKADVRRYSRNAAVSVGVGVIGGVALWGLTGGLGYLIIGLIIAVVGGWYNWNKVQQIVNHKDNY</sequence>
<dbReference type="HOGENOM" id="CLU_193596_0_0_11"/>
<dbReference type="eggNOG" id="ENOG5031JSC">
    <property type="taxonomic scope" value="Bacteria"/>
</dbReference>
<evidence type="ECO:0000313" key="3">
    <source>
        <dbReference type="Proteomes" id="UP000019222"/>
    </source>
</evidence>
<organism evidence="2 3">
    <name type="scientific">Corynebacterium vitaeruminis DSM 20294</name>
    <dbReference type="NCBI Taxonomy" id="1224164"/>
    <lineage>
        <taxon>Bacteria</taxon>
        <taxon>Bacillati</taxon>
        <taxon>Actinomycetota</taxon>
        <taxon>Actinomycetes</taxon>
        <taxon>Mycobacteriales</taxon>
        <taxon>Corynebacteriaceae</taxon>
        <taxon>Corynebacterium</taxon>
    </lineage>
</organism>
<keyword evidence="3" id="KW-1185">Reference proteome</keyword>
<dbReference type="Proteomes" id="UP000019222">
    <property type="component" value="Chromosome"/>
</dbReference>
<proteinExistence type="predicted"/>
<dbReference type="EMBL" id="CP004353">
    <property type="protein sequence ID" value="AHI23148.1"/>
    <property type="molecule type" value="Genomic_DNA"/>
</dbReference>
<feature type="transmembrane region" description="Helical" evidence="1">
    <location>
        <begin position="46"/>
        <end position="64"/>
    </location>
</feature>
<dbReference type="KEGG" id="cvt:B843_08815"/>
<dbReference type="RefSeq" id="WP_025253165.1">
    <property type="nucleotide sequence ID" value="NZ_CP004353.1"/>
</dbReference>
<evidence type="ECO:0000313" key="2">
    <source>
        <dbReference type="EMBL" id="AHI23148.1"/>
    </source>
</evidence>
<gene>
    <name evidence="2" type="ORF">B843_08815</name>
</gene>
<protein>
    <submittedName>
        <fullName evidence="2">Putative secreted protein</fullName>
    </submittedName>
</protein>
<dbReference type="STRING" id="1224164.B843_08815"/>
<dbReference type="AlphaFoldDB" id="W5Y9E0"/>
<keyword evidence="1" id="KW-1133">Transmembrane helix</keyword>
<evidence type="ECO:0000256" key="1">
    <source>
        <dbReference type="SAM" id="Phobius"/>
    </source>
</evidence>
<keyword evidence="1" id="KW-0812">Transmembrane</keyword>
<dbReference type="PATRIC" id="fig|1224164.3.peg.1779"/>